<keyword evidence="2" id="KW-0820">tRNA-binding</keyword>
<dbReference type="FunCoup" id="A0A1D2VP05">
    <property type="interactions" value="110"/>
</dbReference>
<keyword evidence="10" id="KW-1185">Reference proteome</keyword>
<evidence type="ECO:0000256" key="2">
    <source>
        <dbReference type="ARBA" id="ARBA00022555"/>
    </source>
</evidence>
<evidence type="ECO:0000256" key="6">
    <source>
        <dbReference type="RuleBase" id="RU000673"/>
    </source>
</evidence>
<dbReference type="NCBIfam" id="TIGR00447">
    <property type="entry name" value="pth"/>
    <property type="match status" value="1"/>
</dbReference>
<dbReference type="GeneID" id="30967890"/>
<feature type="compositionally biased region" description="Polar residues" evidence="8">
    <location>
        <begin position="40"/>
        <end position="49"/>
    </location>
</feature>
<dbReference type="PROSITE" id="PS01196">
    <property type="entry name" value="PEPT_TRNA_HYDROL_2"/>
    <property type="match status" value="1"/>
</dbReference>
<evidence type="ECO:0000256" key="1">
    <source>
        <dbReference type="ARBA" id="ARBA00013260"/>
    </source>
</evidence>
<accession>A0A1D2VP05</accession>
<dbReference type="InterPro" id="IPR018171">
    <property type="entry name" value="Pept_tRNA_hydro_CS"/>
</dbReference>
<protein>
    <recommendedName>
        <fullName evidence="1 6">Peptidyl-tRNA hydrolase</fullName>
        <ecNumber evidence="1 6">3.1.1.29</ecNumber>
    </recommendedName>
</protein>
<dbReference type="GO" id="GO:0000049">
    <property type="term" value="F:tRNA binding"/>
    <property type="evidence" value="ECO:0007669"/>
    <property type="project" value="UniProtKB-KW"/>
</dbReference>
<keyword evidence="4" id="KW-0694">RNA-binding</keyword>
<feature type="region of interest" description="Disordered" evidence="8">
    <location>
        <begin position="40"/>
        <end position="79"/>
    </location>
</feature>
<evidence type="ECO:0000256" key="5">
    <source>
        <dbReference type="ARBA" id="ARBA00038063"/>
    </source>
</evidence>
<reference evidence="10" key="1">
    <citation type="submission" date="2016-05" db="EMBL/GenBank/DDBJ databases">
        <title>Comparative genomics of biotechnologically important yeasts.</title>
        <authorList>
            <consortium name="DOE Joint Genome Institute"/>
            <person name="Riley R."/>
            <person name="Haridas S."/>
            <person name="Wolfe K.H."/>
            <person name="Lopes M.R."/>
            <person name="Hittinger C.T."/>
            <person name="Goker M."/>
            <person name="Salamov A."/>
            <person name="Wisecaver J."/>
            <person name="Long T.M."/>
            <person name="Aerts A.L."/>
            <person name="Barry K."/>
            <person name="Choi C."/>
            <person name="Clum A."/>
            <person name="Coughlan A.Y."/>
            <person name="Deshpande S."/>
            <person name="Douglass A.P."/>
            <person name="Hanson S.J."/>
            <person name="Klenk H.-P."/>
            <person name="Labutti K."/>
            <person name="Lapidus A."/>
            <person name="Lindquist E."/>
            <person name="Lipzen A."/>
            <person name="Meier-Kolthoff J.P."/>
            <person name="Ohm R.A."/>
            <person name="Otillar R.P."/>
            <person name="Pangilinan J."/>
            <person name="Peng Y."/>
            <person name="Rokas A."/>
            <person name="Rosa C.A."/>
            <person name="Scheuner C."/>
            <person name="Sibirny A.A."/>
            <person name="Slot J.C."/>
            <person name="Stielow J.B."/>
            <person name="Sun H."/>
            <person name="Kurtzman C.P."/>
            <person name="Blackwell M."/>
            <person name="Grigoriev I.V."/>
            <person name="Jeffries T.W."/>
        </authorList>
    </citation>
    <scope>NUCLEOTIDE SEQUENCE [LARGE SCALE GENOMIC DNA]</scope>
    <source>
        <strain evidence="10">DSM 1968</strain>
    </source>
</reference>
<dbReference type="EMBL" id="KV454475">
    <property type="protein sequence ID" value="ODV63340.1"/>
    <property type="molecule type" value="Genomic_DNA"/>
</dbReference>
<dbReference type="Pfam" id="PF01195">
    <property type="entry name" value="Pept_tRNA_hydro"/>
    <property type="match status" value="1"/>
</dbReference>
<keyword evidence="3 6" id="KW-0378">Hydrolase</keyword>
<dbReference type="AlphaFoldDB" id="A0A1D2VP05"/>
<dbReference type="InterPro" id="IPR001328">
    <property type="entry name" value="Pept_tRNA_hydro"/>
</dbReference>
<dbReference type="PANTHER" id="PTHR17224:SF1">
    <property type="entry name" value="PEPTIDYL-TRNA HYDROLASE"/>
    <property type="match status" value="1"/>
</dbReference>
<evidence type="ECO:0000256" key="8">
    <source>
        <dbReference type="SAM" id="MobiDB-lite"/>
    </source>
</evidence>
<feature type="compositionally biased region" description="Low complexity" evidence="8">
    <location>
        <begin position="61"/>
        <end position="79"/>
    </location>
</feature>
<dbReference type="GO" id="GO:0004045">
    <property type="term" value="F:peptidyl-tRNA hydrolase activity"/>
    <property type="evidence" value="ECO:0007669"/>
    <property type="project" value="UniProtKB-EC"/>
</dbReference>
<gene>
    <name evidence="9" type="ORF">ASCRUDRAFT_78473</name>
</gene>
<evidence type="ECO:0000313" key="9">
    <source>
        <dbReference type="EMBL" id="ODV63340.1"/>
    </source>
</evidence>
<dbReference type="PANTHER" id="PTHR17224">
    <property type="entry name" value="PEPTIDYL-TRNA HYDROLASE"/>
    <property type="match status" value="1"/>
</dbReference>
<dbReference type="PROSITE" id="PS01195">
    <property type="entry name" value="PEPT_TRNA_HYDROL_1"/>
    <property type="match status" value="1"/>
</dbReference>
<evidence type="ECO:0000256" key="7">
    <source>
        <dbReference type="RuleBase" id="RU004320"/>
    </source>
</evidence>
<dbReference type="InParanoid" id="A0A1D2VP05"/>
<dbReference type="Gene3D" id="3.40.50.1470">
    <property type="entry name" value="Peptidyl-tRNA hydrolase"/>
    <property type="match status" value="1"/>
</dbReference>
<evidence type="ECO:0000256" key="4">
    <source>
        <dbReference type="ARBA" id="ARBA00022884"/>
    </source>
</evidence>
<dbReference type="Proteomes" id="UP000095038">
    <property type="component" value="Unassembled WGS sequence"/>
</dbReference>
<dbReference type="OrthoDB" id="1711136at2759"/>
<comment type="similarity">
    <text evidence="5 7">Belongs to the PTH family.</text>
</comment>
<dbReference type="STRING" id="1344418.A0A1D2VP05"/>
<dbReference type="InterPro" id="IPR036416">
    <property type="entry name" value="Pept_tRNA_hydro_sf"/>
</dbReference>
<evidence type="ECO:0000256" key="3">
    <source>
        <dbReference type="ARBA" id="ARBA00022801"/>
    </source>
</evidence>
<organism evidence="9 10">
    <name type="scientific">Ascoidea rubescens DSM 1968</name>
    <dbReference type="NCBI Taxonomy" id="1344418"/>
    <lineage>
        <taxon>Eukaryota</taxon>
        <taxon>Fungi</taxon>
        <taxon>Dikarya</taxon>
        <taxon>Ascomycota</taxon>
        <taxon>Saccharomycotina</taxon>
        <taxon>Saccharomycetes</taxon>
        <taxon>Ascoideaceae</taxon>
        <taxon>Ascoidea</taxon>
    </lineage>
</organism>
<dbReference type="EC" id="3.1.1.29" evidence="1 6"/>
<sequence length="285" mass="31960">MFKLFKSINSLNSLAAKPAKPTTTSLILLSNSTKLPQTTPKLLNFSSNMPKARNYSKKSKSNNQRNRNNNNTNLMRNNSLFSVDPNKPPLLILSSVGNPENQFGLTRHNAGHIILNYLKLIYNYPNFSKLNGFSNGVVSRFDSPSTNNLILYKSTNYMNESAKSFASQIPYLSNQFGNFYNICLVVIHDELSLPLGKIQIRKRCSSPRGHNGLKSIQSSNIGANFITVSIGIGRPDSRDPNVVSDYVLSNFNNNELLSLNQTATQLYNHIEQMKLGQYVYEINDN</sequence>
<evidence type="ECO:0000313" key="10">
    <source>
        <dbReference type="Proteomes" id="UP000095038"/>
    </source>
</evidence>
<comment type="catalytic activity">
    <reaction evidence="6">
        <text>an N-acyl-L-alpha-aminoacyl-tRNA + H2O = an N-acyl-L-amino acid + a tRNA + H(+)</text>
        <dbReference type="Rhea" id="RHEA:54448"/>
        <dbReference type="Rhea" id="RHEA-COMP:10123"/>
        <dbReference type="Rhea" id="RHEA-COMP:13883"/>
        <dbReference type="ChEBI" id="CHEBI:15377"/>
        <dbReference type="ChEBI" id="CHEBI:15378"/>
        <dbReference type="ChEBI" id="CHEBI:59874"/>
        <dbReference type="ChEBI" id="CHEBI:78442"/>
        <dbReference type="ChEBI" id="CHEBI:138191"/>
        <dbReference type="EC" id="3.1.1.29"/>
    </reaction>
</comment>
<dbReference type="RefSeq" id="XP_020049647.1">
    <property type="nucleotide sequence ID" value="XM_020194254.1"/>
</dbReference>
<name>A0A1D2VP05_9ASCO</name>
<dbReference type="SUPFAM" id="SSF53178">
    <property type="entry name" value="Peptidyl-tRNA hydrolase-like"/>
    <property type="match status" value="1"/>
</dbReference>
<proteinExistence type="inferred from homology"/>